<reference evidence="1" key="1">
    <citation type="submission" date="2018-05" db="EMBL/GenBank/DDBJ databases">
        <authorList>
            <person name="Lanie J.A."/>
            <person name="Ng W.-L."/>
            <person name="Kazmierczak K.M."/>
            <person name="Andrzejewski T.M."/>
            <person name="Davidsen T.M."/>
            <person name="Wayne K.J."/>
            <person name="Tettelin H."/>
            <person name="Glass J.I."/>
            <person name="Rusch D."/>
            <person name="Podicherti R."/>
            <person name="Tsui H.-C.T."/>
            <person name="Winkler M.E."/>
        </authorList>
    </citation>
    <scope>NUCLEOTIDE SEQUENCE</scope>
</reference>
<protein>
    <recommendedName>
        <fullName evidence="2">DUF885 domain-containing protein</fullName>
    </recommendedName>
</protein>
<dbReference type="PANTHER" id="PTHR33361">
    <property type="entry name" value="GLR0591 PROTEIN"/>
    <property type="match status" value="1"/>
</dbReference>
<dbReference type="InterPro" id="IPR010281">
    <property type="entry name" value="DUF885"/>
</dbReference>
<proteinExistence type="predicted"/>
<name>A0A381UED4_9ZZZZ</name>
<accession>A0A381UED4</accession>
<sequence length="587" mass="67622">MNHNKLEKWILILWGTLFLVSCIEQDTTEELYQIFSDAHQYQLDNNPISATYAGNYKLNDQMPSVSIEQIEKNLKFWKSIYYRLEKVQLNALSKKDRVNHKIFRRIINSRIRSIEYKDYCMPFNADSGFHTGLSRLYKAMPFKTVEDYKDYIKRLKDFPRYFDEQIANMRIGIKNGISVPKVVLKGYEVTIKTHVVDSPEKSAFYEPFHSLPNSFNTEQKLEIKKMGEQAVMNGAVKAYASFLDFFLNEYYPNARTTLGASELPGGMDYYNFKIDHFTTLNLSAQEIHEIGLKEVARIRIEMEIIIKSVGFKGSFSEFLNFLRTDPQFYATTPEALLKEASFIAKRMDAKLPALFNKLPRLPYGVAPVPNDLAPKYTGGRYVGPAEGSKEPGYYWVNTYKLDVRPLYNLEALTLHEGVPGHHLQNSIASELNDLPEFRKDLYLSAFGEGWGLYSEYLGIEAGFYTDPYSNFGRLTYEMWRACRLVVDTGIHAMGWSRQQVIDYLSDNTALPIHECTTETDRYIAWPGQALSYKIGELKIKELRKFSEQELGGKFDVRDFHDTVLGSGSVPLDVLEDQIQDWVAAQKN</sequence>
<gene>
    <name evidence="1" type="ORF">METZ01_LOCUS78842</name>
</gene>
<dbReference type="PANTHER" id="PTHR33361:SF2">
    <property type="entry name" value="DUF885 DOMAIN-CONTAINING PROTEIN"/>
    <property type="match status" value="1"/>
</dbReference>
<dbReference type="EMBL" id="UINC01006183">
    <property type="protein sequence ID" value="SVA25988.1"/>
    <property type="molecule type" value="Genomic_DNA"/>
</dbReference>
<evidence type="ECO:0008006" key="2">
    <source>
        <dbReference type="Google" id="ProtNLM"/>
    </source>
</evidence>
<evidence type="ECO:0000313" key="1">
    <source>
        <dbReference type="EMBL" id="SVA25988.1"/>
    </source>
</evidence>
<dbReference type="PROSITE" id="PS51257">
    <property type="entry name" value="PROKAR_LIPOPROTEIN"/>
    <property type="match status" value="1"/>
</dbReference>
<dbReference type="AlphaFoldDB" id="A0A381UED4"/>
<organism evidence="1">
    <name type="scientific">marine metagenome</name>
    <dbReference type="NCBI Taxonomy" id="408172"/>
    <lineage>
        <taxon>unclassified sequences</taxon>
        <taxon>metagenomes</taxon>
        <taxon>ecological metagenomes</taxon>
    </lineage>
</organism>
<dbReference type="Pfam" id="PF05960">
    <property type="entry name" value="DUF885"/>
    <property type="match status" value="1"/>
</dbReference>